<evidence type="ECO:0000256" key="3">
    <source>
        <dbReference type="SAM" id="SignalP"/>
    </source>
</evidence>
<feature type="domain" description="Peptidase M14" evidence="4">
    <location>
        <begin position="129"/>
        <end position="368"/>
    </location>
</feature>
<dbReference type="Proteomes" id="UP000606935">
    <property type="component" value="Unassembled WGS sequence"/>
</dbReference>
<keyword evidence="3" id="KW-0732">Signal</keyword>
<reference evidence="5" key="2">
    <citation type="submission" date="2020-09" db="EMBL/GenBank/DDBJ databases">
        <authorList>
            <person name="Sun Q."/>
            <person name="Zhou Y."/>
        </authorList>
    </citation>
    <scope>NUCLEOTIDE SEQUENCE</scope>
    <source>
        <strain evidence="5">CGMCC 1.7086</strain>
    </source>
</reference>
<comment type="similarity">
    <text evidence="2">Belongs to the peptidase M14 family.</text>
</comment>
<comment type="caution">
    <text evidence="5">The sequence shown here is derived from an EMBL/GenBank/DDBJ whole genome shotgun (WGS) entry which is preliminary data.</text>
</comment>
<dbReference type="PANTHER" id="PTHR12756">
    <property type="entry name" value="CYTOSOLIC CARBOXYPEPTIDASE"/>
    <property type="match status" value="1"/>
</dbReference>
<dbReference type="Gene3D" id="2.60.40.3120">
    <property type="match status" value="1"/>
</dbReference>
<dbReference type="CDD" id="cd06237">
    <property type="entry name" value="M14_Nna1-like"/>
    <property type="match status" value="1"/>
</dbReference>
<dbReference type="SMART" id="SM00631">
    <property type="entry name" value="Zn_pept"/>
    <property type="match status" value="1"/>
</dbReference>
<dbReference type="Pfam" id="PF18027">
    <property type="entry name" value="Pepdidase_M14_N"/>
    <property type="match status" value="1"/>
</dbReference>
<dbReference type="PANTHER" id="PTHR12756:SF11">
    <property type="entry name" value="CYTOSOLIC CARBOXYPEPTIDASE 1"/>
    <property type="match status" value="1"/>
</dbReference>
<evidence type="ECO:0000313" key="6">
    <source>
        <dbReference type="Proteomes" id="UP000606935"/>
    </source>
</evidence>
<dbReference type="EMBL" id="BMLS01000001">
    <property type="protein sequence ID" value="GGO66457.1"/>
    <property type="molecule type" value="Genomic_DNA"/>
</dbReference>
<keyword evidence="6" id="KW-1185">Reference proteome</keyword>
<feature type="chain" id="PRO_5037802033" evidence="3">
    <location>
        <begin position="18"/>
        <end position="372"/>
    </location>
</feature>
<protein>
    <submittedName>
        <fullName evidence="5">Peptidase M14</fullName>
    </submittedName>
</protein>
<organism evidence="5 6">
    <name type="scientific">Bowmanella pacifica</name>
    <dbReference type="NCBI Taxonomy" id="502051"/>
    <lineage>
        <taxon>Bacteria</taxon>
        <taxon>Pseudomonadati</taxon>
        <taxon>Pseudomonadota</taxon>
        <taxon>Gammaproteobacteria</taxon>
        <taxon>Alteromonadales</taxon>
        <taxon>Alteromonadaceae</taxon>
        <taxon>Bowmanella</taxon>
    </lineage>
</organism>
<dbReference type="InterPro" id="IPR050821">
    <property type="entry name" value="Cytosolic_carboxypeptidase"/>
</dbReference>
<dbReference type="InterPro" id="IPR000834">
    <property type="entry name" value="Peptidase_M14"/>
</dbReference>
<gene>
    <name evidence="5" type="ORF">GCM10010982_10690</name>
</gene>
<evidence type="ECO:0000256" key="1">
    <source>
        <dbReference type="ARBA" id="ARBA00001947"/>
    </source>
</evidence>
<dbReference type="GO" id="GO:0006508">
    <property type="term" value="P:proteolysis"/>
    <property type="evidence" value="ECO:0007669"/>
    <property type="project" value="InterPro"/>
</dbReference>
<evidence type="ECO:0000313" key="5">
    <source>
        <dbReference type="EMBL" id="GGO66457.1"/>
    </source>
</evidence>
<dbReference type="Gene3D" id="3.40.630.10">
    <property type="entry name" value="Zn peptidases"/>
    <property type="match status" value="1"/>
</dbReference>
<comment type="cofactor">
    <cofactor evidence="1">
        <name>Zn(2+)</name>
        <dbReference type="ChEBI" id="CHEBI:29105"/>
    </cofactor>
</comment>
<name>A0A918DGZ9_9ALTE</name>
<dbReference type="GO" id="GO:0004181">
    <property type="term" value="F:metallocarboxypeptidase activity"/>
    <property type="evidence" value="ECO:0007669"/>
    <property type="project" value="InterPro"/>
</dbReference>
<dbReference type="AlphaFoldDB" id="A0A918DGZ9"/>
<reference evidence="5" key="1">
    <citation type="journal article" date="2014" name="Int. J. Syst. Evol. Microbiol.">
        <title>Complete genome sequence of Corynebacterium casei LMG S-19264T (=DSM 44701T), isolated from a smear-ripened cheese.</title>
        <authorList>
            <consortium name="US DOE Joint Genome Institute (JGI-PGF)"/>
            <person name="Walter F."/>
            <person name="Albersmeier A."/>
            <person name="Kalinowski J."/>
            <person name="Ruckert C."/>
        </authorList>
    </citation>
    <scope>NUCLEOTIDE SEQUENCE</scope>
    <source>
        <strain evidence="5">CGMCC 1.7086</strain>
    </source>
</reference>
<dbReference type="PROSITE" id="PS52035">
    <property type="entry name" value="PEPTIDASE_M14"/>
    <property type="match status" value="1"/>
</dbReference>
<dbReference type="GO" id="GO:0008270">
    <property type="term" value="F:zinc ion binding"/>
    <property type="evidence" value="ECO:0007669"/>
    <property type="project" value="InterPro"/>
</dbReference>
<evidence type="ECO:0000256" key="2">
    <source>
        <dbReference type="PROSITE-ProRule" id="PRU01379"/>
    </source>
</evidence>
<dbReference type="SUPFAM" id="SSF53187">
    <property type="entry name" value="Zn-dependent exopeptidases"/>
    <property type="match status" value="1"/>
</dbReference>
<evidence type="ECO:0000259" key="4">
    <source>
        <dbReference type="PROSITE" id="PS52035"/>
    </source>
</evidence>
<accession>A0A918DGZ9</accession>
<feature type="signal peptide" evidence="3">
    <location>
        <begin position="1"/>
        <end position="17"/>
    </location>
</feature>
<dbReference type="RefSeq" id="WP_188691255.1">
    <property type="nucleotide sequence ID" value="NZ_BMLS01000001.1"/>
</dbReference>
<dbReference type="Pfam" id="PF00246">
    <property type="entry name" value="Peptidase_M14"/>
    <property type="match status" value="1"/>
</dbReference>
<sequence length="372" mass="41926">MKYALLLLALVSNLAIADQCQSDKLSIHKNFAMGRFNTCEVSAAGHYRLTLKPENLPINPSPWYALRLESSQAQQIELELLVEHGKPRYLPKVSVDKQHWQPVDYQIDGSSMHIQLALPKGTLWLAGQEIMDDEDYQQWQQQLEAKGLESIVLGQSVQGKPIEGLISRADSQDWLIMIGRQHPPEITGAMAMTHFVDEVMEESAQAMALRKRFNVLLVPNMNPDGVHAGNWRHNVGGVDLNRDWFSRAQPETQAVHSYLQKILADGGKIRFALDFHSTHRDVFYTMPTDYGLTPPELVDNWLAQLAEAIKPYPVNIKPGHNKDRGVFKQYIADTYGVHAVTYEVGDNTDRQDIANVARAAAQQLMDVLKTLP</sequence>
<proteinExistence type="inferred from homology"/>
<feature type="active site" description="Proton donor/acceptor" evidence="2">
    <location>
        <position position="343"/>
    </location>
</feature>
<dbReference type="InterPro" id="IPR040626">
    <property type="entry name" value="Pepdidase_M14_N"/>
</dbReference>